<protein>
    <recommendedName>
        <fullName evidence="8">PGG domain-containing protein</fullName>
    </recommendedName>
</protein>
<keyword evidence="2 7" id="KW-0812">Transmembrane</keyword>
<feature type="domain" description="PGG" evidence="8">
    <location>
        <begin position="27"/>
        <end position="103"/>
    </location>
</feature>
<evidence type="ECO:0000256" key="2">
    <source>
        <dbReference type="ARBA" id="ARBA00022692"/>
    </source>
</evidence>
<feature type="transmembrane region" description="Helical" evidence="7">
    <location>
        <begin position="108"/>
        <end position="125"/>
    </location>
</feature>
<reference evidence="9 10" key="1">
    <citation type="journal article" date="2023" name="Plants (Basel)">
        <title>Bridging the Gap: Combining Genomics and Transcriptomics Approaches to Understand Stylosanthes scabra, an Orphan Legume from the Brazilian Caatinga.</title>
        <authorList>
            <person name="Ferreira-Neto J.R.C."/>
            <person name="da Silva M.D."/>
            <person name="Binneck E."/>
            <person name="de Melo N.F."/>
            <person name="da Silva R.H."/>
            <person name="de Melo A.L.T.M."/>
            <person name="Pandolfi V."/>
            <person name="Bustamante F.O."/>
            <person name="Brasileiro-Vidal A.C."/>
            <person name="Benko-Iseppon A.M."/>
        </authorList>
    </citation>
    <scope>NUCLEOTIDE SEQUENCE [LARGE SCALE GENOMIC DNA]</scope>
    <source>
        <tissue evidence="9">Leaves</tissue>
    </source>
</reference>
<evidence type="ECO:0000256" key="7">
    <source>
        <dbReference type="SAM" id="Phobius"/>
    </source>
</evidence>
<feature type="transmembrane region" description="Helical" evidence="7">
    <location>
        <begin position="137"/>
        <end position="155"/>
    </location>
</feature>
<evidence type="ECO:0000313" key="10">
    <source>
        <dbReference type="Proteomes" id="UP001341840"/>
    </source>
</evidence>
<dbReference type="PANTHER" id="PTHR24186:SF37">
    <property type="entry name" value="PGG DOMAIN-CONTAINING PROTEIN"/>
    <property type="match status" value="1"/>
</dbReference>
<comment type="caution">
    <text evidence="9">The sequence shown here is derived from an EMBL/GenBank/DDBJ whole genome shotgun (WGS) entry which is preliminary data.</text>
</comment>
<feature type="transmembrane region" description="Helical" evidence="7">
    <location>
        <begin position="32"/>
        <end position="50"/>
    </location>
</feature>
<dbReference type="PANTHER" id="PTHR24186">
    <property type="entry name" value="PROTEIN PHOSPHATASE 1 REGULATORY SUBUNIT"/>
    <property type="match status" value="1"/>
</dbReference>
<dbReference type="InterPro" id="IPR026961">
    <property type="entry name" value="PGG_dom"/>
</dbReference>
<dbReference type="EMBL" id="JASCZI010030209">
    <property type="protein sequence ID" value="MED6118142.1"/>
    <property type="molecule type" value="Genomic_DNA"/>
</dbReference>
<keyword evidence="5" id="KW-0040">ANK repeat</keyword>
<gene>
    <name evidence="9" type="ORF">PIB30_000124</name>
</gene>
<feature type="transmembrane region" description="Helical" evidence="7">
    <location>
        <begin position="78"/>
        <end position="101"/>
    </location>
</feature>
<accession>A0ABU6R198</accession>
<evidence type="ECO:0000259" key="8">
    <source>
        <dbReference type="Pfam" id="PF13962"/>
    </source>
</evidence>
<keyword evidence="4 7" id="KW-1133">Transmembrane helix</keyword>
<evidence type="ECO:0000256" key="1">
    <source>
        <dbReference type="ARBA" id="ARBA00004141"/>
    </source>
</evidence>
<dbReference type="Pfam" id="PF13962">
    <property type="entry name" value="PGG"/>
    <property type="match status" value="1"/>
</dbReference>
<keyword evidence="3" id="KW-0677">Repeat</keyword>
<name>A0ABU6R198_9FABA</name>
<dbReference type="Proteomes" id="UP001341840">
    <property type="component" value="Unassembled WGS sequence"/>
</dbReference>
<evidence type="ECO:0000313" key="9">
    <source>
        <dbReference type="EMBL" id="MED6118142.1"/>
    </source>
</evidence>
<evidence type="ECO:0000256" key="5">
    <source>
        <dbReference type="ARBA" id="ARBA00023043"/>
    </source>
</evidence>
<keyword evidence="6 7" id="KW-0472">Membrane</keyword>
<comment type="subcellular location">
    <subcellularLocation>
        <location evidence="1">Membrane</location>
        <topology evidence="1">Multi-pass membrane protein</topology>
    </subcellularLocation>
</comment>
<organism evidence="9 10">
    <name type="scientific">Stylosanthes scabra</name>
    <dbReference type="NCBI Taxonomy" id="79078"/>
    <lineage>
        <taxon>Eukaryota</taxon>
        <taxon>Viridiplantae</taxon>
        <taxon>Streptophyta</taxon>
        <taxon>Embryophyta</taxon>
        <taxon>Tracheophyta</taxon>
        <taxon>Spermatophyta</taxon>
        <taxon>Magnoliopsida</taxon>
        <taxon>eudicotyledons</taxon>
        <taxon>Gunneridae</taxon>
        <taxon>Pentapetalae</taxon>
        <taxon>rosids</taxon>
        <taxon>fabids</taxon>
        <taxon>Fabales</taxon>
        <taxon>Fabaceae</taxon>
        <taxon>Papilionoideae</taxon>
        <taxon>50 kb inversion clade</taxon>
        <taxon>dalbergioids sensu lato</taxon>
        <taxon>Dalbergieae</taxon>
        <taxon>Pterocarpus clade</taxon>
        <taxon>Stylosanthes</taxon>
    </lineage>
</organism>
<evidence type="ECO:0000256" key="3">
    <source>
        <dbReference type="ARBA" id="ARBA00022737"/>
    </source>
</evidence>
<sequence length="172" mass="19392">MEITTTNNNRYERHVEQSNTNLAEKIDDVRNTLYMAVVALIATATYQAMITPPGGLWQDDSDQHEAGKSVLATKKQKLFLYFVIGNTIGFYFSLWSMIYILLESGMNYAILFCLYALSFTYGLNLATIEPDNSSKGLGWGIAFTFGMLTILGPFVSRKLWKAGKKTHQQSHQ</sequence>
<evidence type="ECO:0000256" key="4">
    <source>
        <dbReference type="ARBA" id="ARBA00022989"/>
    </source>
</evidence>
<evidence type="ECO:0000256" key="6">
    <source>
        <dbReference type="ARBA" id="ARBA00023136"/>
    </source>
</evidence>
<proteinExistence type="predicted"/>
<keyword evidence="10" id="KW-1185">Reference proteome</keyword>